<dbReference type="InterPro" id="IPR010918">
    <property type="entry name" value="PurM-like_C_dom"/>
</dbReference>
<dbReference type="NCBIfam" id="TIGR02124">
    <property type="entry name" value="hypE"/>
    <property type="match status" value="1"/>
</dbReference>
<dbReference type="GO" id="GO:0051604">
    <property type="term" value="P:protein maturation"/>
    <property type="evidence" value="ECO:0007669"/>
    <property type="project" value="TreeGrafter"/>
</dbReference>
<feature type="non-terminal residue" evidence="4">
    <location>
        <position position="242"/>
    </location>
</feature>
<gene>
    <name evidence="4" type="ORF">UU65_C0002G0001</name>
</gene>
<dbReference type="Gene3D" id="3.30.1330.10">
    <property type="entry name" value="PurM-like, N-terminal domain"/>
    <property type="match status" value="1"/>
</dbReference>
<dbReference type="PANTHER" id="PTHR30303:SF0">
    <property type="entry name" value="CARBAMOYL DEHYDRATASE HYPE"/>
    <property type="match status" value="1"/>
</dbReference>
<sequence length="242" mass="25775">MDRILLGHGSGGKLTADLIKNIFYKHLGNDFLAAETDGANLGKLDGEVVTTTDGFVVKPLFFPGGDIGKLAVCGTLNDLAVMRAKPKYLTLSFIIEEGFLVKDLEKIVKSAAKEANKAGVLVVAGDTKVVEKGNADGLYISATGIGVKNFKGDFPKEVKKGDLIAINGSIGDHAVALIAARRDFDFKTDVKSDCQNLSPLCESLAKNCPSLKFMRDITRGGLATILNEVSSHYGVGIEIEEQ</sequence>
<dbReference type="Gene3D" id="3.90.650.10">
    <property type="entry name" value="PurM-like C-terminal domain"/>
    <property type="match status" value="1"/>
</dbReference>
<dbReference type="InterPro" id="IPR011854">
    <property type="entry name" value="HypE"/>
</dbReference>
<dbReference type="InterPro" id="IPR036676">
    <property type="entry name" value="PurM-like_C_sf"/>
</dbReference>
<reference evidence="4 5" key="1">
    <citation type="journal article" date="2015" name="Nature">
        <title>rRNA introns, odd ribosomes, and small enigmatic genomes across a large radiation of phyla.</title>
        <authorList>
            <person name="Brown C.T."/>
            <person name="Hug L.A."/>
            <person name="Thomas B.C."/>
            <person name="Sharon I."/>
            <person name="Castelle C.J."/>
            <person name="Singh A."/>
            <person name="Wilkins M.J."/>
            <person name="Williams K.H."/>
            <person name="Banfield J.F."/>
        </authorList>
    </citation>
    <scope>NUCLEOTIDE SEQUENCE [LARGE SCALE GENOMIC DNA]</scope>
</reference>
<evidence type="ECO:0000313" key="5">
    <source>
        <dbReference type="Proteomes" id="UP000033869"/>
    </source>
</evidence>
<proteinExistence type="inferred from homology"/>
<evidence type="ECO:0000259" key="2">
    <source>
        <dbReference type="Pfam" id="PF00586"/>
    </source>
</evidence>
<evidence type="ECO:0000313" key="4">
    <source>
        <dbReference type="EMBL" id="KKS09223.1"/>
    </source>
</evidence>
<dbReference type="Pfam" id="PF00586">
    <property type="entry name" value="AIRS"/>
    <property type="match status" value="1"/>
</dbReference>
<feature type="domain" description="PurM-like C-terminal" evidence="3">
    <location>
        <begin position="159"/>
        <end position="241"/>
    </location>
</feature>
<accession>A0A0G0Z873</accession>
<dbReference type="AlphaFoldDB" id="A0A0G0Z873"/>
<dbReference type="Pfam" id="PF02769">
    <property type="entry name" value="AIRS_C"/>
    <property type="match status" value="1"/>
</dbReference>
<feature type="domain" description="PurM-like N-terminal" evidence="2">
    <location>
        <begin position="45"/>
        <end position="147"/>
    </location>
</feature>
<organism evidence="4 5">
    <name type="scientific">candidate division CPR2 bacterium GW2011_GWC1_41_48</name>
    <dbReference type="NCBI Taxonomy" id="1618344"/>
    <lineage>
        <taxon>Bacteria</taxon>
        <taxon>Bacteria division CPR2</taxon>
    </lineage>
</organism>
<comment type="caution">
    <text evidence="4">The sequence shown here is derived from an EMBL/GenBank/DDBJ whole genome shotgun (WGS) entry which is preliminary data.</text>
</comment>
<dbReference type="EMBL" id="LCBL01000002">
    <property type="protein sequence ID" value="KKS09223.1"/>
    <property type="molecule type" value="Genomic_DNA"/>
</dbReference>
<dbReference type="SUPFAM" id="SSF55326">
    <property type="entry name" value="PurM N-terminal domain-like"/>
    <property type="match status" value="1"/>
</dbReference>
<dbReference type="Proteomes" id="UP000033869">
    <property type="component" value="Unassembled WGS sequence"/>
</dbReference>
<dbReference type="SUPFAM" id="SSF56042">
    <property type="entry name" value="PurM C-terminal domain-like"/>
    <property type="match status" value="1"/>
</dbReference>
<evidence type="ECO:0000259" key="3">
    <source>
        <dbReference type="Pfam" id="PF02769"/>
    </source>
</evidence>
<evidence type="ECO:0000256" key="1">
    <source>
        <dbReference type="ARBA" id="ARBA00006243"/>
    </source>
</evidence>
<comment type="similarity">
    <text evidence="1">Belongs to the HypE family.</text>
</comment>
<dbReference type="InterPro" id="IPR036921">
    <property type="entry name" value="PurM-like_N_sf"/>
</dbReference>
<protein>
    <submittedName>
        <fullName evidence="4">Hydrogenase expression/formation protein HypE</fullName>
    </submittedName>
</protein>
<dbReference type="InterPro" id="IPR016188">
    <property type="entry name" value="PurM-like_N"/>
</dbReference>
<name>A0A0G0Z873_UNCC2</name>
<dbReference type="PANTHER" id="PTHR30303">
    <property type="entry name" value="HYDROGENASE ISOENZYMES FORMATION PROTEIN HYPE"/>
    <property type="match status" value="1"/>
</dbReference>